<dbReference type="InterPro" id="IPR024029">
    <property type="entry name" value="Pyridox_Oxase_FMN-dep"/>
</dbReference>
<organism evidence="2 3">
    <name type="scientific">Kordiimonas pumila</name>
    <dbReference type="NCBI Taxonomy" id="2161677"/>
    <lineage>
        <taxon>Bacteria</taxon>
        <taxon>Pseudomonadati</taxon>
        <taxon>Pseudomonadota</taxon>
        <taxon>Alphaproteobacteria</taxon>
        <taxon>Kordiimonadales</taxon>
        <taxon>Kordiimonadaceae</taxon>
        <taxon>Kordiimonas</taxon>
    </lineage>
</organism>
<gene>
    <name evidence="2" type="ORF">ACFOKA_08565</name>
</gene>
<dbReference type="SUPFAM" id="SSF50475">
    <property type="entry name" value="FMN-binding split barrel"/>
    <property type="match status" value="1"/>
</dbReference>
<comment type="caution">
    <text evidence="2">The sequence shown here is derived from an EMBL/GenBank/DDBJ whole genome shotgun (WGS) entry which is preliminary data.</text>
</comment>
<dbReference type="Proteomes" id="UP001595444">
    <property type="component" value="Unassembled WGS sequence"/>
</dbReference>
<name>A0ABV7D543_9PROT</name>
<dbReference type="RefSeq" id="WP_194215372.1">
    <property type="nucleotide sequence ID" value="NZ_CP061205.1"/>
</dbReference>
<dbReference type="PANTHER" id="PTHR42815">
    <property type="entry name" value="FAD-BINDING, PUTATIVE (AFU_ORTHOLOGUE AFUA_6G07600)-RELATED"/>
    <property type="match status" value="1"/>
</dbReference>
<evidence type="ECO:0000313" key="2">
    <source>
        <dbReference type="EMBL" id="MFC3051956.1"/>
    </source>
</evidence>
<feature type="domain" description="Pyridoxamine 5'-phosphate oxidase N-terminal" evidence="1">
    <location>
        <begin position="34"/>
        <end position="154"/>
    </location>
</feature>
<accession>A0ABV7D543</accession>
<proteinExistence type="predicted"/>
<dbReference type="InterPro" id="IPR012349">
    <property type="entry name" value="Split_barrel_FMN-bd"/>
</dbReference>
<dbReference type="NCBIfam" id="TIGR04025">
    <property type="entry name" value="PPOX_FMN_DR2398"/>
    <property type="match status" value="1"/>
</dbReference>
<dbReference type="EMBL" id="JBHRSL010000006">
    <property type="protein sequence ID" value="MFC3051956.1"/>
    <property type="molecule type" value="Genomic_DNA"/>
</dbReference>
<evidence type="ECO:0000259" key="1">
    <source>
        <dbReference type="Pfam" id="PF01243"/>
    </source>
</evidence>
<dbReference type="Gene3D" id="2.30.110.10">
    <property type="entry name" value="Electron Transport, Fmn-binding Protein, Chain A"/>
    <property type="match status" value="1"/>
</dbReference>
<keyword evidence="3" id="KW-1185">Reference proteome</keyword>
<dbReference type="Pfam" id="PF01243">
    <property type="entry name" value="PNPOx_N"/>
    <property type="match status" value="1"/>
</dbReference>
<sequence length="209" mass="23655">MTPKDPYIIDSLDELRTYYGEPSPLATKPTLDFLHDHMVDFIRKAPFVVISSESEEGMDTSPRGGKPGCVKVIDRTTVAIGDWPGNNKLETVTNIITSGRCSLLLLVPKLDLFLRMNGTATFTRDPELLKQLMEFNKLPKAAIKLQITQAYFHCGKAFKRSGLWDSDNWESVDEYPKVGKVLNDLVNLPDLNPEELESMYRQALKDDLY</sequence>
<dbReference type="PANTHER" id="PTHR42815:SF2">
    <property type="entry name" value="FAD-BINDING, PUTATIVE (AFU_ORTHOLOGUE AFUA_6G07600)-RELATED"/>
    <property type="match status" value="1"/>
</dbReference>
<protein>
    <submittedName>
        <fullName evidence="2">MSMEG_1061 family FMN-dependent PPOX-type flavoprotein</fullName>
    </submittedName>
</protein>
<evidence type="ECO:0000313" key="3">
    <source>
        <dbReference type="Proteomes" id="UP001595444"/>
    </source>
</evidence>
<reference evidence="3" key="1">
    <citation type="journal article" date="2019" name="Int. J. Syst. Evol. Microbiol.">
        <title>The Global Catalogue of Microorganisms (GCM) 10K type strain sequencing project: providing services to taxonomists for standard genome sequencing and annotation.</title>
        <authorList>
            <consortium name="The Broad Institute Genomics Platform"/>
            <consortium name="The Broad Institute Genome Sequencing Center for Infectious Disease"/>
            <person name="Wu L."/>
            <person name="Ma J."/>
        </authorList>
    </citation>
    <scope>NUCLEOTIDE SEQUENCE [LARGE SCALE GENOMIC DNA]</scope>
    <source>
        <strain evidence="3">KCTC 62164</strain>
    </source>
</reference>
<dbReference type="InterPro" id="IPR011576">
    <property type="entry name" value="Pyridox_Oxase_N"/>
</dbReference>